<protein>
    <recommendedName>
        <fullName evidence="5">Tetratricopeptide repeat protein</fullName>
    </recommendedName>
</protein>
<comment type="caution">
    <text evidence="3">The sequence shown here is derived from an EMBL/GenBank/DDBJ whole genome shotgun (WGS) entry which is preliminary data.</text>
</comment>
<organism evidence="3 4">
    <name type="scientific">Selenomonas dianae</name>
    <dbReference type="NCBI Taxonomy" id="135079"/>
    <lineage>
        <taxon>Bacteria</taxon>
        <taxon>Bacillati</taxon>
        <taxon>Bacillota</taxon>
        <taxon>Negativicutes</taxon>
        <taxon>Selenomonadales</taxon>
        <taxon>Selenomonadaceae</taxon>
        <taxon>Selenomonas</taxon>
    </lineage>
</organism>
<feature type="compositionally biased region" description="Basic residues" evidence="2">
    <location>
        <begin position="1"/>
        <end position="17"/>
    </location>
</feature>
<keyword evidence="4" id="KW-1185">Reference proteome</keyword>
<evidence type="ECO:0000313" key="3">
    <source>
        <dbReference type="EMBL" id="GAA0211329.1"/>
    </source>
</evidence>
<dbReference type="SUPFAM" id="SSF48452">
    <property type="entry name" value="TPR-like"/>
    <property type="match status" value="1"/>
</dbReference>
<sequence>MKKRRESRAERTRRKRTRREEKRKAKGSRNMAEKTTEAAAKIRAQMEKKAYAEVINTFADMVEQGNPPMECFADVARAYFELGDYTRAASWVTNTLTREPDNVDVRILLAQICRRELRSEDALRLCESILRVYKGTLSYEQRTEIGRIAGDAARMDAVHTRTAYPQLAALLGIAEVSELSVTTAEAPAVPTVPPAVSDAPAEAPARAEVSAPQQTELSFAAAQKQAEEILSQDIRPSEKVEVLNSFAGAAYVAGDHAGAKTLLMAALRLDSGDDMTLRNMALLLHDMGEKDKALQVAAKMRRADFLLLRTLKA</sequence>
<feature type="repeat" description="TPR" evidence="1">
    <location>
        <begin position="69"/>
        <end position="102"/>
    </location>
</feature>
<dbReference type="EMBL" id="BAAACR010000008">
    <property type="protein sequence ID" value="GAA0211329.1"/>
    <property type="molecule type" value="Genomic_DNA"/>
</dbReference>
<dbReference type="Gene3D" id="1.25.40.10">
    <property type="entry name" value="Tetratricopeptide repeat domain"/>
    <property type="match status" value="2"/>
</dbReference>
<dbReference type="Proteomes" id="UP001500399">
    <property type="component" value="Unassembled WGS sequence"/>
</dbReference>
<accession>A0ABP3CNJ6</accession>
<evidence type="ECO:0000256" key="2">
    <source>
        <dbReference type="SAM" id="MobiDB-lite"/>
    </source>
</evidence>
<dbReference type="InterPro" id="IPR011990">
    <property type="entry name" value="TPR-like_helical_dom_sf"/>
</dbReference>
<dbReference type="PROSITE" id="PS50005">
    <property type="entry name" value="TPR"/>
    <property type="match status" value="1"/>
</dbReference>
<name>A0ABP3CNJ6_9FIRM</name>
<dbReference type="RefSeq" id="WP_304987012.1">
    <property type="nucleotide sequence ID" value="NZ_BAAACR010000008.1"/>
</dbReference>
<dbReference type="InterPro" id="IPR019734">
    <property type="entry name" value="TPR_rpt"/>
</dbReference>
<evidence type="ECO:0000313" key="4">
    <source>
        <dbReference type="Proteomes" id="UP001500399"/>
    </source>
</evidence>
<evidence type="ECO:0000256" key="1">
    <source>
        <dbReference type="PROSITE-ProRule" id="PRU00339"/>
    </source>
</evidence>
<reference evidence="4" key="1">
    <citation type="journal article" date="2019" name="Int. J. Syst. Evol. Microbiol.">
        <title>The Global Catalogue of Microorganisms (GCM) 10K type strain sequencing project: providing services to taxonomists for standard genome sequencing and annotation.</title>
        <authorList>
            <consortium name="The Broad Institute Genomics Platform"/>
            <consortium name="The Broad Institute Genome Sequencing Center for Infectious Disease"/>
            <person name="Wu L."/>
            <person name="Ma J."/>
        </authorList>
    </citation>
    <scope>NUCLEOTIDE SEQUENCE [LARGE SCALE GENOMIC DNA]</scope>
    <source>
        <strain evidence="4">JCM 8542</strain>
    </source>
</reference>
<evidence type="ECO:0008006" key="5">
    <source>
        <dbReference type="Google" id="ProtNLM"/>
    </source>
</evidence>
<feature type="region of interest" description="Disordered" evidence="2">
    <location>
        <begin position="1"/>
        <end position="36"/>
    </location>
</feature>
<keyword evidence="1" id="KW-0802">TPR repeat</keyword>
<proteinExistence type="predicted"/>
<gene>
    <name evidence="3" type="ORF">GCM10008919_13310</name>
</gene>